<evidence type="ECO:0000313" key="2">
    <source>
        <dbReference type="Proteomes" id="UP001148629"/>
    </source>
</evidence>
<dbReference type="Proteomes" id="UP001148629">
    <property type="component" value="Unassembled WGS sequence"/>
</dbReference>
<gene>
    <name evidence="1" type="ORF">NM208_g9805</name>
</gene>
<accession>A0ACC1S074</accession>
<name>A0ACC1S074_9HYPO</name>
<keyword evidence="2" id="KW-1185">Reference proteome</keyword>
<reference evidence="1" key="1">
    <citation type="submission" date="2022-08" db="EMBL/GenBank/DDBJ databases">
        <title>Genome Sequence of Fusarium decemcellulare.</title>
        <authorList>
            <person name="Buettner E."/>
        </authorList>
    </citation>
    <scope>NUCLEOTIDE SEQUENCE</scope>
    <source>
        <strain evidence="1">Babe19</strain>
    </source>
</reference>
<evidence type="ECO:0000313" key="1">
    <source>
        <dbReference type="EMBL" id="KAJ3529331.1"/>
    </source>
</evidence>
<proteinExistence type="predicted"/>
<protein>
    <submittedName>
        <fullName evidence="1">Uncharacterized protein</fullName>
    </submittedName>
</protein>
<organism evidence="1 2">
    <name type="scientific">Fusarium decemcellulare</name>
    <dbReference type="NCBI Taxonomy" id="57161"/>
    <lineage>
        <taxon>Eukaryota</taxon>
        <taxon>Fungi</taxon>
        <taxon>Dikarya</taxon>
        <taxon>Ascomycota</taxon>
        <taxon>Pezizomycotina</taxon>
        <taxon>Sordariomycetes</taxon>
        <taxon>Hypocreomycetidae</taxon>
        <taxon>Hypocreales</taxon>
        <taxon>Nectriaceae</taxon>
        <taxon>Fusarium</taxon>
        <taxon>Fusarium decemcellulare species complex</taxon>
    </lineage>
</organism>
<dbReference type="EMBL" id="JANRMS010001300">
    <property type="protein sequence ID" value="KAJ3529331.1"/>
    <property type="molecule type" value="Genomic_DNA"/>
</dbReference>
<comment type="caution">
    <text evidence="1">The sequence shown here is derived from an EMBL/GenBank/DDBJ whole genome shotgun (WGS) entry which is preliminary data.</text>
</comment>
<sequence>MASPRSSSVPYYHAQGNQSNHGSVQVNEPMFVSCGTFSLTDSSSPSESTGDSSPSFAVGWIPQVDANLRPARPFQPPPTVTESQLTHIHDEAQNISQQYKSILNTTKMMKRSARVIRLKRTVRDQQRSVQTNCKRIINTLQRWALKTQSDRTPKASLPISETSELVGQIQDKLETITDQLRKCVEQLDNIIKPRRATRRRSAEILELCRQFEPDVEDAQIHVTELTRLAYSLSAGPISDVRATAGFTELHHASLATRMLYQCLCTAACPLAVPSQHNLEHAHRALIGLVPAMPPKSESIVKLTAYIAIQSTVNNESHIWFKAQSIPPIPYETSTEEDGLTANLIGSFSARSELSPSPSSPPTSEDEEPEPQTSRRSSRSSDRRASGQIQGGEHRIFYVHNDRLPRETSSPLTLSNILDQGQQETLNPSSSYFRSHALKRFRSLVAIRIVEATMTFGWREWLCNGMNSSNIVFYQCRNTFEAFLVVQMGDQFRTHKARFLQGLGILLLEVGLWRQLHITDPESQVDSRQMEDACQQLLYETAEEYYEAVRYCLQFKKNDSDDSNNLSFLEGFYQMVVSPLKVYAARQTTALREEITTR</sequence>